<dbReference type="OrthoDB" id="9810449at2"/>
<protein>
    <submittedName>
        <fullName evidence="2">TIGR01458 family HAD-type hydrolase</fullName>
    </submittedName>
</protein>
<dbReference type="SUPFAM" id="SSF56784">
    <property type="entry name" value="HAD-like"/>
    <property type="match status" value="1"/>
</dbReference>
<dbReference type="GO" id="GO:0016791">
    <property type="term" value="F:phosphatase activity"/>
    <property type="evidence" value="ECO:0007669"/>
    <property type="project" value="TreeGrafter"/>
</dbReference>
<dbReference type="PANTHER" id="PTHR19288">
    <property type="entry name" value="4-NITROPHENYLPHOSPHATASE-RELATED"/>
    <property type="match status" value="1"/>
</dbReference>
<keyword evidence="1" id="KW-0479">Metal-binding</keyword>
<evidence type="ECO:0000313" key="3">
    <source>
        <dbReference type="Proteomes" id="UP000236345"/>
    </source>
</evidence>
<dbReference type="Proteomes" id="UP000236345">
    <property type="component" value="Unassembled WGS sequence"/>
</dbReference>
<reference evidence="3" key="1">
    <citation type="submission" date="2017-09" db="EMBL/GenBank/DDBJ databases">
        <authorList>
            <person name="Palmer M."/>
            <person name="Steenkamp E.T."/>
            <person name="Coetzee M.P."/>
            <person name="Avontuur J.R."/>
            <person name="Van Zyl E."/>
            <person name="Chan W.-Y."/>
            <person name="Blom J."/>
            <person name="Venter S.N."/>
        </authorList>
    </citation>
    <scope>NUCLEOTIDE SEQUENCE [LARGE SCALE GENOMIC DNA]</scope>
    <source>
        <strain evidence="3">QC88-366</strain>
    </source>
</reference>
<evidence type="ECO:0000256" key="1">
    <source>
        <dbReference type="ARBA" id="ARBA00022723"/>
    </source>
</evidence>
<keyword evidence="3" id="KW-1185">Reference proteome</keyword>
<name>A0A2K1Q6M2_9GAMM</name>
<dbReference type="Gene3D" id="3.40.50.1000">
    <property type="entry name" value="HAD superfamily/HAD-like"/>
    <property type="match status" value="2"/>
</dbReference>
<gene>
    <name evidence="2" type="ORF">COO59_16380</name>
</gene>
<dbReference type="RefSeq" id="WP_103060829.1">
    <property type="nucleotide sequence ID" value="NZ_BSOF01000029.1"/>
</dbReference>
<dbReference type="PANTHER" id="PTHR19288:SF46">
    <property type="entry name" value="HALOACID DEHALOGENASE-LIKE HYDROLASE DOMAIN-CONTAINING PROTEIN 2"/>
    <property type="match status" value="1"/>
</dbReference>
<dbReference type="AlphaFoldDB" id="A0A2K1Q6M2"/>
<dbReference type="GO" id="GO:0046872">
    <property type="term" value="F:metal ion binding"/>
    <property type="evidence" value="ECO:0007669"/>
    <property type="project" value="UniProtKB-KW"/>
</dbReference>
<keyword evidence="2" id="KW-0378">Hydrolase</keyword>
<dbReference type="InterPro" id="IPR036412">
    <property type="entry name" value="HAD-like_sf"/>
</dbReference>
<dbReference type="InterPro" id="IPR006357">
    <property type="entry name" value="HAD-SF_hydro_IIA"/>
</dbReference>
<organism evidence="2 3">
    <name type="scientific">Mixta theicola</name>
    <dbReference type="NCBI Taxonomy" id="1458355"/>
    <lineage>
        <taxon>Bacteria</taxon>
        <taxon>Pseudomonadati</taxon>
        <taxon>Pseudomonadota</taxon>
        <taxon>Gammaproteobacteria</taxon>
        <taxon>Enterobacterales</taxon>
        <taxon>Erwiniaceae</taxon>
        <taxon>Mixta</taxon>
    </lineage>
</organism>
<dbReference type="Pfam" id="PF13344">
    <property type="entry name" value="Hydrolase_6"/>
    <property type="match status" value="1"/>
</dbReference>
<comment type="caution">
    <text evidence="2">The sequence shown here is derived from an EMBL/GenBank/DDBJ whole genome shotgun (WGS) entry which is preliminary data.</text>
</comment>
<dbReference type="GO" id="GO:0005737">
    <property type="term" value="C:cytoplasm"/>
    <property type="evidence" value="ECO:0007669"/>
    <property type="project" value="TreeGrafter"/>
</dbReference>
<dbReference type="NCBIfam" id="TIGR01460">
    <property type="entry name" value="HAD-SF-IIA"/>
    <property type="match status" value="1"/>
</dbReference>
<accession>A0A2K1Q6M2</accession>
<dbReference type="Pfam" id="PF13242">
    <property type="entry name" value="Hydrolase_like"/>
    <property type="match status" value="1"/>
</dbReference>
<dbReference type="EMBL" id="NWUO01000013">
    <property type="protein sequence ID" value="PNS10689.1"/>
    <property type="molecule type" value="Genomic_DNA"/>
</dbReference>
<dbReference type="InterPro" id="IPR023214">
    <property type="entry name" value="HAD_sf"/>
</dbReference>
<sequence>MMKPYTLPKGFIFDIDGTLILHGNALPGAVATVNRLKEAGFALRFVSNTTSRSAAQLAESLNRLGFTIAENEIQTSVTACLHYLSVHYPTAQGYLAVPENIRGLFSFVSINEDKPEFVIMGDLDNDFNYALLNKVFNFIRNGAQLIVFHRNPWYFSEGKTWLDSGAFTLALESATERRAVVTGKPSPVLFNSAIASMKLDSKQVVVIGDDVSTDIAGARNIGLNAMLVGSGKFKPDDLIKYDISEAHFLPQLADLLTLLNLKA</sequence>
<evidence type="ECO:0000313" key="2">
    <source>
        <dbReference type="EMBL" id="PNS10689.1"/>
    </source>
</evidence>
<proteinExistence type="predicted"/>